<dbReference type="InterPro" id="IPR000160">
    <property type="entry name" value="GGDEF_dom"/>
</dbReference>
<dbReference type="InterPro" id="IPR043128">
    <property type="entry name" value="Rev_trsase/Diguanyl_cyclase"/>
</dbReference>
<dbReference type="InterPro" id="IPR029787">
    <property type="entry name" value="Nucleotide_cyclase"/>
</dbReference>
<feature type="transmembrane region" description="Helical" evidence="2">
    <location>
        <begin position="380"/>
        <end position="399"/>
    </location>
</feature>
<feature type="chain" id="PRO_5037207954" evidence="3">
    <location>
        <begin position="32"/>
        <end position="616"/>
    </location>
</feature>
<keyword evidence="2" id="KW-0812">Transmembrane</keyword>
<evidence type="ECO:0000256" key="2">
    <source>
        <dbReference type="SAM" id="Phobius"/>
    </source>
</evidence>
<gene>
    <name evidence="5" type="ORF">I5803_11325</name>
</gene>
<dbReference type="EMBL" id="JADWYS010000001">
    <property type="protein sequence ID" value="MBG9388612.1"/>
    <property type="molecule type" value="Genomic_DNA"/>
</dbReference>
<dbReference type="Pfam" id="PF00990">
    <property type="entry name" value="GGDEF"/>
    <property type="match status" value="1"/>
</dbReference>
<comment type="caution">
    <text evidence="5">The sequence shown here is derived from an EMBL/GenBank/DDBJ whole genome shotgun (WGS) entry which is preliminary data.</text>
</comment>
<organism evidence="5 6">
    <name type="scientific">Caenimonas aquaedulcis</name>
    <dbReference type="NCBI Taxonomy" id="2793270"/>
    <lineage>
        <taxon>Bacteria</taxon>
        <taxon>Pseudomonadati</taxon>
        <taxon>Pseudomonadota</taxon>
        <taxon>Betaproteobacteria</taxon>
        <taxon>Burkholderiales</taxon>
        <taxon>Comamonadaceae</taxon>
        <taxon>Caenimonas</taxon>
    </lineage>
</organism>
<dbReference type="InterPro" id="IPR011623">
    <property type="entry name" value="7TMR_DISM_rcpt_extracell_dom1"/>
</dbReference>
<feature type="region of interest" description="Disordered" evidence="1">
    <location>
        <begin position="587"/>
        <end position="616"/>
    </location>
</feature>
<dbReference type="Gene3D" id="2.60.40.2380">
    <property type="match status" value="1"/>
</dbReference>
<feature type="transmembrane region" description="Helical" evidence="2">
    <location>
        <begin position="201"/>
        <end position="223"/>
    </location>
</feature>
<protein>
    <submittedName>
        <fullName evidence="5">Diguanylate cyclase</fullName>
    </submittedName>
</protein>
<evidence type="ECO:0000313" key="5">
    <source>
        <dbReference type="EMBL" id="MBG9388612.1"/>
    </source>
</evidence>
<dbReference type="AlphaFoldDB" id="A0A931H516"/>
<keyword evidence="2" id="KW-1133">Transmembrane helix</keyword>
<reference evidence="5" key="1">
    <citation type="submission" date="2020-11" db="EMBL/GenBank/DDBJ databases">
        <title>Bacterial whole genome sequence for Caenimonas sp. DR4.4.</title>
        <authorList>
            <person name="Le V."/>
            <person name="Ko S.-R."/>
            <person name="Ahn C.-Y."/>
            <person name="Oh H.-M."/>
        </authorList>
    </citation>
    <scope>NUCLEOTIDE SEQUENCE</scope>
    <source>
        <strain evidence="5">DR4.4</strain>
    </source>
</reference>
<keyword evidence="2" id="KW-0472">Membrane</keyword>
<keyword evidence="6" id="KW-1185">Reference proteome</keyword>
<feature type="transmembrane region" description="Helical" evidence="2">
    <location>
        <begin position="297"/>
        <end position="318"/>
    </location>
</feature>
<dbReference type="SMART" id="SM00267">
    <property type="entry name" value="GGDEF"/>
    <property type="match status" value="1"/>
</dbReference>
<dbReference type="Gene3D" id="3.30.70.270">
    <property type="match status" value="1"/>
</dbReference>
<evidence type="ECO:0000259" key="4">
    <source>
        <dbReference type="SMART" id="SM00267"/>
    </source>
</evidence>
<sequence length="616" mass="66491">MEFARPTASTRSIAKFFLLLIAACLCAAAQAASHGAAPSVPAIHLAPGAGPYSLSALPQVLAPRGALTFADAAAGRLGGHPEQPDGVTVPLSEKDELWIPLRLHNASDQPATWQFQVPQPSIDEVTLYESRNRRWSESSAGDRVLQSQWPRHGRYARFEMRFEPRETRQFVVRVRNAVPAPVPTRLVTDAAGEEAEQRAGIGFGLVLGMLALLVAACLVQGVVYRDSAYLLYGAYALLLGFAFSAISGLTTQYLWGDAIEWADVSKAVFPVAAAGVSVWLVRALCRVRTRGMTLSNGSAVIGGGVIAVAVAFAVLGVVLPPVMAVAMGAAALTVLAMALWTWRRGDPVGLWVFIAHAPLIGLTLLVMLRMFGIAPFEFDSSVATSLAIGAILPLLLYALHQRSREFLAVQERAREMPSIDPLTGLLAPRMFADRVRAAVRRWQRSRHNAAVLYIRVTNYPRIRETHGSAAAEQTMIRAAIRLQGLMPDADCIGRVSENTIGLIVETVTMRAALMERASRLVAHGLMPLKDLVPEIILNLHVVGNVLSENPLEAPALQQALENDLASMSARTRRPIRFLEAGVSRAAEAEADDQELEAPTQMLGGTADSWAQSVPNR</sequence>
<keyword evidence="3" id="KW-0732">Signal</keyword>
<feature type="transmembrane region" description="Helical" evidence="2">
    <location>
        <begin position="230"/>
        <end position="255"/>
    </location>
</feature>
<feature type="signal peptide" evidence="3">
    <location>
        <begin position="1"/>
        <end position="31"/>
    </location>
</feature>
<proteinExistence type="predicted"/>
<dbReference type="RefSeq" id="WP_196986464.1">
    <property type="nucleotide sequence ID" value="NZ_JADWYS010000001.1"/>
</dbReference>
<feature type="domain" description="GGDEF" evidence="4">
    <location>
        <begin position="405"/>
        <end position="578"/>
    </location>
</feature>
<accession>A0A931H516</accession>
<name>A0A931H516_9BURK</name>
<feature type="transmembrane region" description="Helical" evidence="2">
    <location>
        <begin position="349"/>
        <end position="368"/>
    </location>
</feature>
<dbReference type="SUPFAM" id="SSF55073">
    <property type="entry name" value="Nucleotide cyclase"/>
    <property type="match status" value="1"/>
</dbReference>
<dbReference type="InterPro" id="IPR011622">
    <property type="entry name" value="7TMR_DISM_rcpt_extracell_dom2"/>
</dbReference>
<dbReference type="Pfam" id="PF07696">
    <property type="entry name" value="7TMR-DISMED2"/>
    <property type="match status" value="1"/>
</dbReference>
<evidence type="ECO:0000313" key="6">
    <source>
        <dbReference type="Proteomes" id="UP000651050"/>
    </source>
</evidence>
<evidence type="ECO:0000256" key="3">
    <source>
        <dbReference type="SAM" id="SignalP"/>
    </source>
</evidence>
<feature type="transmembrane region" description="Helical" evidence="2">
    <location>
        <begin position="267"/>
        <end position="285"/>
    </location>
</feature>
<dbReference type="Pfam" id="PF07695">
    <property type="entry name" value="7TMR-DISM_7TM"/>
    <property type="match status" value="1"/>
</dbReference>
<evidence type="ECO:0000256" key="1">
    <source>
        <dbReference type="SAM" id="MobiDB-lite"/>
    </source>
</evidence>
<feature type="transmembrane region" description="Helical" evidence="2">
    <location>
        <begin position="324"/>
        <end position="342"/>
    </location>
</feature>
<dbReference type="Proteomes" id="UP000651050">
    <property type="component" value="Unassembled WGS sequence"/>
</dbReference>